<dbReference type="InterPro" id="IPR000073">
    <property type="entry name" value="AB_hydrolase_1"/>
</dbReference>
<name>A0ABU1GU63_9GAMM</name>
<reference evidence="2 3" key="1">
    <citation type="submission" date="2023-04" db="EMBL/GenBank/DDBJ databases">
        <title>A long-awaited taxogenomic arrangement of the family Halomonadaceae.</title>
        <authorList>
            <person name="De La Haba R."/>
            <person name="Chuvochina M."/>
            <person name="Wittouck S."/>
            <person name="Arahal D.R."/>
            <person name="Sanchez-Porro C."/>
            <person name="Hugenholtz P."/>
            <person name="Ventosa A."/>
        </authorList>
    </citation>
    <scope>NUCLEOTIDE SEQUENCE [LARGE SCALE GENOMIC DNA]</scope>
    <source>
        <strain evidence="2 3">DSM 22428</strain>
    </source>
</reference>
<accession>A0ABU1GU63</accession>
<gene>
    <name evidence="2" type="ORF">QC825_05730</name>
</gene>
<dbReference type="Proteomes" id="UP001269375">
    <property type="component" value="Unassembled WGS sequence"/>
</dbReference>
<dbReference type="SUPFAM" id="SSF53474">
    <property type="entry name" value="alpha/beta-Hydrolases"/>
    <property type="match status" value="1"/>
</dbReference>
<sequence length="316" mass="34929">MAGFTDRLSSLFDNTALVKASDIDQSTLITRYGLPESQWLALSNELNLHYLDYGDPEHPTLLLVHGLLMDSHVWHKWVQTLSRTHRVIALDLPGHGLSRAPSNWTASIDNFVEVLHQAVTKLALGDITLIGHSMGGYIGWRYATAHGASLHRLGLIAAAGWPDQRRQAKNAHHFMSFAGSTIGRTVLRYANGDRFVSEGMAATFAPACAPEAIITRYQDMLHGPGHREVLLSLAHEWADNPAAEAHQLGRLTCPVLIMGGDCDRVIPAEHAYRFDQAFAQNRFHLYPRCGHVPMLSCPEKALEDILSWLAVTPSHA</sequence>
<keyword evidence="3" id="KW-1185">Reference proteome</keyword>
<dbReference type="InterPro" id="IPR029058">
    <property type="entry name" value="AB_hydrolase_fold"/>
</dbReference>
<dbReference type="EMBL" id="JARWAO010000002">
    <property type="protein sequence ID" value="MDR5895568.1"/>
    <property type="molecule type" value="Genomic_DNA"/>
</dbReference>
<evidence type="ECO:0000259" key="1">
    <source>
        <dbReference type="Pfam" id="PF00561"/>
    </source>
</evidence>
<keyword evidence="2" id="KW-0378">Hydrolase</keyword>
<comment type="caution">
    <text evidence="2">The sequence shown here is derived from an EMBL/GenBank/DDBJ whole genome shotgun (WGS) entry which is preliminary data.</text>
</comment>
<feature type="domain" description="AB hydrolase-1" evidence="1">
    <location>
        <begin position="59"/>
        <end position="294"/>
    </location>
</feature>
<dbReference type="Gene3D" id="3.40.50.1820">
    <property type="entry name" value="alpha/beta hydrolase"/>
    <property type="match status" value="1"/>
</dbReference>
<protein>
    <submittedName>
        <fullName evidence="2">Alpha/beta hydrolase</fullName>
    </submittedName>
</protein>
<dbReference type="PANTHER" id="PTHR43798:SF33">
    <property type="entry name" value="HYDROLASE, PUTATIVE (AFU_ORTHOLOGUE AFUA_2G14860)-RELATED"/>
    <property type="match status" value="1"/>
</dbReference>
<evidence type="ECO:0000313" key="2">
    <source>
        <dbReference type="EMBL" id="MDR5895568.1"/>
    </source>
</evidence>
<dbReference type="PRINTS" id="PR00111">
    <property type="entry name" value="ABHYDROLASE"/>
</dbReference>
<dbReference type="GO" id="GO:0016787">
    <property type="term" value="F:hydrolase activity"/>
    <property type="evidence" value="ECO:0007669"/>
    <property type="project" value="UniProtKB-KW"/>
</dbReference>
<dbReference type="PANTHER" id="PTHR43798">
    <property type="entry name" value="MONOACYLGLYCEROL LIPASE"/>
    <property type="match status" value="1"/>
</dbReference>
<dbReference type="RefSeq" id="WP_251591741.1">
    <property type="nucleotide sequence ID" value="NZ_JAMLJI010000001.1"/>
</dbReference>
<dbReference type="InterPro" id="IPR050266">
    <property type="entry name" value="AB_hydrolase_sf"/>
</dbReference>
<proteinExistence type="predicted"/>
<dbReference type="Pfam" id="PF00561">
    <property type="entry name" value="Abhydrolase_1"/>
    <property type="match status" value="1"/>
</dbReference>
<evidence type="ECO:0000313" key="3">
    <source>
        <dbReference type="Proteomes" id="UP001269375"/>
    </source>
</evidence>
<organism evidence="2 3">
    <name type="scientific">Larsenimonas suaedae</name>
    <dbReference type="NCBI Taxonomy" id="1851019"/>
    <lineage>
        <taxon>Bacteria</taxon>
        <taxon>Pseudomonadati</taxon>
        <taxon>Pseudomonadota</taxon>
        <taxon>Gammaproteobacteria</taxon>
        <taxon>Oceanospirillales</taxon>
        <taxon>Halomonadaceae</taxon>
        <taxon>Larsenimonas</taxon>
    </lineage>
</organism>